<comment type="similarity">
    <text evidence="1">Belongs to the GSP E family.</text>
</comment>
<evidence type="ECO:0000313" key="4">
    <source>
        <dbReference type="Proteomes" id="UP000838160"/>
    </source>
</evidence>
<evidence type="ECO:0000256" key="1">
    <source>
        <dbReference type="ARBA" id="ARBA00006611"/>
    </source>
</evidence>
<dbReference type="Pfam" id="PF00437">
    <property type="entry name" value="T2SSE"/>
    <property type="match status" value="1"/>
</dbReference>
<evidence type="ECO:0000313" key="3">
    <source>
        <dbReference type="EMBL" id="CAH0529497.1"/>
    </source>
</evidence>
<dbReference type="Gene3D" id="3.40.50.300">
    <property type="entry name" value="P-loop containing nucleotide triphosphate hydrolases"/>
    <property type="match status" value="1"/>
</dbReference>
<organism evidence="3 4">
    <name type="scientific">Vibrio hippocampi</name>
    <dbReference type="NCBI Taxonomy" id="654686"/>
    <lineage>
        <taxon>Bacteria</taxon>
        <taxon>Pseudomonadati</taxon>
        <taxon>Pseudomonadota</taxon>
        <taxon>Gammaproteobacteria</taxon>
        <taxon>Vibrionales</taxon>
        <taxon>Vibrionaceae</taxon>
        <taxon>Vibrio</taxon>
    </lineage>
</organism>
<dbReference type="EMBL" id="CAKLCM010000003">
    <property type="protein sequence ID" value="CAH0529497.1"/>
    <property type="molecule type" value="Genomic_DNA"/>
</dbReference>
<name>A0ABN8DR63_9VIBR</name>
<keyword evidence="4" id="KW-1185">Reference proteome</keyword>
<dbReference type="PANTHER" id="PTHR30486:SF15">
    <property type="entry name" value="TYPE II_IV SECRETION SYSTEM ATPASE"/>
    <property type="match status" value="1"/>
</dbReference>
<dbReference type="Gene3D" id="3.30.450.380">
    <property type="match status" value="1"/>
</dbReference>
<protein>
    <recommendedName>
        <fullName evidence="2">Bacterial type II secretion system protein E domain-containing protein</fullName>
    </recommendedName>
</protein>
<feature type="domain" description="Bacterial type II secretion system protein E" evidence="2">
    <location>
        <begin position="71"/>
        <end position="345"/>
    </location>
</feature>
<dbReference type="InterPro" id="IPR001482">
    <property type="entry name" value="T2SS/T4SS_dom"/>
</dbReference>
<accession>A0ABN8DR63</accession>
<proteinExistence type="inferred from homology"/>
<comment type="caution">
    <text evidence="3">The sequence shown here is derived from an EMBL/GenBank/DDBJ whole genome shotgun (WGS) entry which is preliminary data.</text>
</comment>
<sequence>MAMSTNKEIYVAFRSQIFEALDPEAIQTLSQQEVETQIRNAVEVLAGSFDRPITAIMKGSLVKGMMDELFGLGPIQPLVDDQGITDIMVNGPSNVFYERDGKLHKSDIHFVNEEQVLAIAKLIASRVGRRVDELAPTVDARLEDGSRVNIVIPPIALDGTSISIRKFREKSIGMESLVEYGSMTLDMARILSIASRCRMNILISGGTGSGKTTLLNALSQYITEDERIVTIEDAAELRLEQPNLVRLETRAASIEQTGRITQRDLVINALRMRPDRIILGECRGPEAFEMLQAMNTGHDGSMSTLHANSPRDAISRVESMIMMANLNQPLDAIRRSIVSAVQLIVQVNRMRDGSRKVTSISEVVGLEGESVVMEELYRFEYHESDFQGEVRGEFVTEGVMQRSELVRKSQFFGLYQELMGSFSERRLE</sequence>
<dbReference type="CDD" id="cd01130">
    <property type="entry name" value="VirB11-like_ATPase"/>
    <property type="match status" value="1"/>
</dbReference>
<evidence type="ECO:0000259" key="2">
    <source>
        <dbReference type="Pfam" id="PF00437"/>
    </source>
</evidence>
<dbReference type="SUPFAM" id="SSF52540">
    <property type="entry name" value="P-loop containing nucleoside triphosphate hydrolases"/>
    <property type="match status" value="1"/>
</dbReference>
<gene>
    <name evidence="3" type="ORF">VHP8226_03251</name>
</gene>
<dbReference type="Proteomes" id="UP000838160">
    <property type="component" value="Unassembled WGS sequence"/>
</dbReference>
<dbReference type="InterPro" id="IPR027417">
    <property type="entry name" value="P-loop_NTPase"/>
</dbReference>
<reference evidence="3" key="1">
    <citation type="submission" date="2021-12" db="EMBL/GenBank/DDBJ databases">
        <authorList>
            <person name="Rodrigo-Torres L."/>
            <person name="Arahal R. D."/>
            <person name="Lucena T."/>
        </authorList>
    </citation>
    <scope>NUCLEOTIDE SEQUENCE</scope>
    <source>
        <strain evidence="3">CECT 8226</strain>
    </source>
</reference>
<dbReference type="PANTHER" id="PTHR30486">
    <property type="entry name" value="TWITCHING MOTILITY PROTEIN PILT"/>
    <property type="match status" value="1"/>
</dbReference>
<dbReference type="InterPro" id="IPR050921">
    <property type="entry name" value="T4SS_GSP_E_ATPase"/>
</dbReference>